<dbReference type="Proteomes" id="UP000610760">
    <property type="component" value="Unassembled WGS sequence"/>
</dbReference>
<evidence type="ECO:0000313" key="2">
    <source>
        <dbReference type="EMBL" id="MBC8559025.1"/>
    </source>
</evidence>
<dbReference type="SUPFAM" id="SSF51735">
    <property type="entry name" value="NAD(P)-binding Rossmann-fold domains"/>
    <property type="match status" value="1"/>
</dbReference>
<dbReference type="PANTHER" id="PTHR48079">
    <property type="entry name" value="PROTEIN YEEZ"/>
    <property type="match status" value="1"/>
</dbReference>
<protein>
    <submittedName>
        <fullName evidence="2">NAD-dependent epimerase/dehydratase family protein</fullName>
    </submittedName>
</protein>
<feature type="domain" description="NAD-dependent epimerase/dehydratase" evidence="1">
    <location>
        <begin position="7"/>
        <end position="232"/>
    </location>
</feature>
<comment type="caution">
    <text evidence="2">The sequence shown here is derived from an EMBL/GenBank/DDBJ whole genome shotgun (WGS) entry which is preliminary data.</text>
</comment>
<dbReference type="InterPro" id="IPR036291">
    <property type="entry name" value="NAD(P)-bd_dom_sf"/>
</dbReference>
<reference evidence="2" key="1">
    <citation type="submission" date="2020-08" db="EMBL/GenBank/DDBJ databases">
        <title>Genome public.</title>
        <authorList>
            <person name="Liu C."/>
            <person name="Sun Q."/>
        </authorList>
    </citation>
    <scope>NUCLEOTIDE SEQUENCE</scope>
    <source>
        <strain evidence="2">NSJ-33</strain>
    </source>
</reference>
<proteinExistence type="predicted"/>
<dbReference type="EMBL" id="JACRSV010000001">
    <property type="protein sequence ID" value="MBC8559025.1"/>
    <property type="molecule type" value="Genomic_DNA"/>
</dbReference>
<evidence type="ECO:0000313" key="3">
    <source>
        <dbReference type="Proteomes" id="UP000610760"/>
    </source>
</evidence>
<dbReference type="Gene3D" id="3.40.50.720">
    <property type="entry name" value="NAD(P)-binding Rossmann-like Domain"/>
    <property type="match status" value="1"/>
</dbReference>
<keyword evidence="3" id="KW-1185">Reference proteome</keyword>
<organism evidence="2 3">
    <name type="scientific">Fumia xinanensis</name>
    <dbReference type="NCBI Taxonomy" id="2763659"/>
    <lineage>
        <taxon>Bacteria</taxon>
        <taxon>Bacillati</taxon>
        <taxon>Bacillota</taxon>
        <taxon>Clostridia</taxon>
        <taxon>Eubacteriales</taxon>
        <taxon>Oscillospiraceae</taxon>
        <taxon>Fumia</taxon>
    </lineage>
</organism>
<name>A0A926E3V1_9FIRM</name>
<dbReference type="RefSeq" id="WP_249293918.1">
    <property type="nucleotide sequence ID" value="NZ_JACRSV010000001.1"/>
</dbReference>
<dbReference type="InterPro" id="IPR051783">
    <property type="entry name" value="NAD(P)-dependent_oxidoreduct"/>
</dbReference>
<dbReference type="InterPro" id="IPR001509">
    <property type="entry name" value="Epimerase_deHydtase"/>
</dbReference>
<gene>
    <name evidence="2" type="ORF">H8710_02960</name>
</gene>
<sequence length="347" mass="38803">MNQEIYIVTGANGHLGNTIVRKLLDQGKTVRGLTMSGDHTVKWDDPRLTLLEGDVLSLDSLSPLFTEREGADLIVIHTAGIVSIASRYQQKVWDVNVNGTQNVIDLCRKHHVKKLIHVSSVHALPEKKKGQAITEVNFFDPRLVKGLYAHTKAAATQLVLNAAKEGLDASVVHPSGIIGPNDFGHGHLTQLILDYLDGRLTACVSGGYDFVDVRDVADGILACVKRGRKGECYILSNRYYSVTDLLRTLHEITGWKEIKTVLPTWFAKATAPLAESWYKMLRQPPLYTSYSLYTLGSNAQFSHEKATQELGYIPRPLRETLLDTVQWMDQNHRLKHAVRWTRAAKTL</sequence>
<accession>A0A926E3V1</accession>
<dbReference type="AlphaFoldDB" id="A0A926E3V1"/>
<dbReference type="GO" id="GO:0004029">
    <property type="term" value="F:aldehyde dehydrogenase (NAD+) activity"/>
    <property type="evidence" value="ECO:0007669"/>
    <property type="project" value="TreeGrafter"/>
</dbReference>
<dbReference type="PANTHER" id="PTHR48079:SF6">
    <property type="entry name" value="NAD(P)-BINDING DOMAIN-CONTAINING PROTEIN-RELATED"/>
    <property type="match status" value="1"/>
</dbReference>
<evidence type="ECO:0000259" key="1">
    <source>
        <dbReference type="Pfam" id="PF01370"/>
    </source>
</evidence>
<dbReference type="Pfam" id="PF01370">
    <property type="entry name" value="Epimerase"/>
    <property type="match status" value="1"/>
</dbReference>
<dbReference type="GO" id="GO:0005737">
    <property type="term" value="C:cytoplasm"/>
    <property type="evidence" value="ECO:0007669"/>
    <property type="project" value="TreeGrafter"/>
</dbReference>